<dbReference type="InterPro" id="IPR036188">
    <property type="entry name" value="FAD/NAD-bd_sf"/>
</dbReference>
<dbReference type="EMBL" id="CP034204">
    <property type="protein sequence ID" value="QBZ53587.1"/>
    <property type="molecule type" value="Genomic_DNA"/>
</dbReference>
<dbReference type="PRINTS" id="PR00420">
    <property type="entry name" value="RNGMNOXGNASE"/>
</dbReference>
<proteinExistence type="inferred from homology"/>
<dbReference type="InterPro" id="IPR050562">
    <property type="entry name" value="FAD_mOase_fung"/>
</dbReference>
<keyword evidence="4" id="KW-0274">FAD</keyword>
<name>A0A4P7MTM2_PYROR</name>
<gene>
    <name evidence="7" type="ORF">PoMZ_09275</name>
</gene>
<organism evidence="7 8">
    <name type="scientific">Pyricularia oryzae</name>
    <name type="common">Rice blast fungus</name>
    <name type="synonym">Magnaporthe oryzae</name>
    <dbReference type="NCBI Taxonomy" id="318829"/>
    <lineage>
        <taxon>Eukaryota</taxon>
        <taxon>Fungi</taxon>
        <taxon>Dikarya</taxon>
        <taxon>Ascomycota</taxon>
        <taxon>Pezizomycotina</taxon>
        <taxon>Sordariomycetes</taxon>
        <taxon>Sordariomycetidae</taxon>
        <taxon>Magnaporthales</taxon>
        <taxon>Pyriculariaceae</taxon>
        <taxon>Pyricularia</taxon>
    </lineage>
</organism>
<dbReference type="Proteomes" id="UP000294847">
    <property type="component" value="Chromosome 1"/>
</dbReference>
<evidence type="ECO:0000256" key="3">
    <source>
        <dbReference type="ARBA" id="ARBA00022630"/>
    </source>
</evidence>
<reference evidence="7 8" key="1">
    <citation type="journal article" date="2019" name="Mol. Biol. Evol.">
        <title>Blast fungal genomes show frequent chromosomal changes, gene gains and losses, and effector gene turnover.</title>
        <authorList>
            <person name="Gomez Luciano L.B."/>
            <person name="Jason Tsai I."/>
            <person name="Chuma I."/>
            <person name="Tosa Y."/>
            <person name="Chen Y.H."/>
            <person name="Li J.Y."/>
            <person name="Li M.Y."/>
            <person name="Jade Lu M.Y."/>
            <person name="Nakayashiki H."/>
            <person name="Li W.H."/>
        </authorList>
    </citation>
    <scope>NUCLEOTIDE SEQUENCE [LARGE SCALE GENOMIC DNA]</scope>
    <source>
        <strain evidence="7">MZ5-1-6</strain>
    </source>
</reference>
<keyword evidence="3" id="KW-0285">Flavoprotein</keyword>
<accession>A0A4P7MTM2</accession>
<dbReference type="GO" id="GO:0071949">
    <property type="term" value="F:FAD binding"/>
    <property type="evidence" value="ECO:0007669"/>
    <property type="project" value="InterPro"/>
</dbReference>
<evidence type="ECO:0000256" key="1">
    <source>
        <dbReference type="ARBA" id="ARBA00001974"/>
    </source>
</evidence>
<dbReference type="InterPro" id="IPR002938">
    <property type="entry name" value="FAD-bd"/>
</dbReference>
<dbReference type="SUPFAM" id="SSF51905">
    <property type="entry name" value="FAD/NAD(P)-binding domain"/>
    <property type="match status" value="1"/>
</dbReference>
<evidence type="ECO:0000256" key="4">
    <source>
        <dbReference type="ARBA" id="ARBA00022827"/>
    </source>
</evidence>
<evidence type="ECO:0000313" key="7">
    <source>
        <dbReference type="EMBL" id="QBZ53587.1"/>
    </source>
</evidence>
<dbReference type="PANTHER" id="PTHR47356">
    <property type="entry name" value="FAD-DEPENDENT MONOOXYGENASE ASQG-RELATED"/>
    <property type="match status" value="1"/>
</dbReference>
<feature type="domain" description="FAD-binding" evidence="6">
    <location>
        <begin position="6"/>
        <end position="340"/>
    </location>
</feature>
<dbReference type="PROSITE" id="PS51257">
    <property type="entry name" value="PROKAR_LIPOPROTEIN"/>
    <property type="match status" value="1"/>
</dbReference>
<keyword evidence="5" id="KW-0560">Oxidoreductase</keyword>
<dbReference type="PANTHER" id="PTHR47356:SF2">
    <property type="entry name" value="FAD-BINDING DOMAIN-CONTAINING PROTEIN-RELATED"/>
    <property type="match status" value="1"/>
</dbReference>
<protein>
    <recommendedName>
        <fullName evidence="6">FAD-binding domain-containing protein</fullName>
    </recommendedName>
</protein>
<dbReference type="AlphaFoldDB" id="A0A4P7MTM2"/>
<comment type="cofactor">
    <cofactor evidence="1">
        <name>FAD</name>
        <dbReference type="ChEBI" id="CHEBI:57692"/>
    </cofactor>
</comment>
<sequence>MEDHFRVIVVGAGPVGLMACHALSRAGIDHVLLEMRPKLDKEAGTSIGMWPHNVRVLDQLGLLDEALDLYMPVLNKINLRRDGTVTSRNDMFAAIQRNHGHDFMCFHRARLMDLLYRRLPANTERVLFNKKVLAIEETTPDSVTVTCGDGSTYTGSMVLGADGVHSTVRRLMNRNVGGDSEAEKEDNCFKASYRGLYGYAARSPQLQESTIYETHGKSFSIQLVVAEKQQHFIVYEKLDYPTSKMGQRFTDVHRDAMAARFADVKFAEGVTFGDVWATSHWSNMSLIEEGTVSRWHHGRVVLVGDAAHKMTPNSGFGMNSGVQGVVSLINRLHELLNGHKEMTPDSGELQQAFRDYRSARLRAARSIVQLCGMYTRGVTWDNFLLRLADQHILPFLGGDVMTLRLLLSPIVQKGEVLSFLQEKNFREGTKGYNNPPQVVGLDEKTILTTVI</sequence>
<dbReference type="GO" id="GO:0004497">
    <property type="term" value="F:monooxygenase activity"/>
    <property type="evidence" value="ECO:0007669"/>
    <property type="project" value="InterPro"/>
</dbReference>
<evidence type="ECO:0000313" key="8">
    <source>
        <dbReference type="Proteomes" id="UP000294847"/>
    </source>
</evidence>
<evidence type="ECO:0000259" key="6">
    <source>
        <dbReference type="Pfam" id="PF01494"/>
    </source>
</evidence>
<evidence type="ECO:0000256" key="2">
    <source>
        <dbReference type="ARBA" id="ARBA00007992"/>
    </source>
</evidence>
<dbReference type="Pfam" id="PF01494">
    <property type="entry name" value="FAD_binding_3"/>
    <property type="match status" value="1"/>
</dbReference>
<evidence type="ECO:0000256" key="5">
    <source>
        <dbReference type="ARBA" id="ARBA00023002"/>
    </source>
</evidence>
<comment type="similarity">
    <text evidence="2">Belongs to the paxM FAD-dependent monooxygenase family.</text>
</comment>
<dbReference type="Gene3D" id="3.50.50.60">
    <property type="entry name" value="FAD/NAD(P)-binding domain"/>
    <property type="match status" value="1"/>
</dbReference>